<dbReference type="Pfam" id="PF00892">
    <property type="entry name" value="EamA"/>
    <property type="match status" value="2"/>
</dbReference>
<organism evidence="8 9">
    <name type="scientific">Bellilinea caldifistulae</name>
    <dbReference type="NCBI Taxonomy" id="360411"/>
    <lineage>
        <taxon>Bacteria</taxon>
        <taxon>Bacillati</taxon>
        <taxon>Chloroflexota</taxon>
        <taxon>Anaerolineae</taxon>
        <taxon>Anaerolineales</taxon>
        <taxon>Anaerolineaceae</taxon>
        <taxon>Bellilinea</taxon>
    </lineage>
</organism>
<comment type="similarity">
    <text evidence="2">Belongs to the EamA transporter family.</text>
</comment>
<feature type="transmembrane region" description="Helical" evidence="6">
    <location>
        <begin position="245"/>
        <end position="262"/>
    </location>
</feature>
<feature type="transmembrane region" description="Helical" evidence="6">
    <location>
        <begin position="33"/>
        <end position="53"/>
    </location>
</feature>
<dbReference type="OrthoDB" id="158029at2"/>
<dbReference type="RefSeq" id="WP_061918642.1">
    <property type="nucleotide sequence ID" value="NZ_DF967971.1"/>
</dbReference>
<dbReference type="InterPro" id="IPR050638">
    <property type="entry name" value="AA-Vitamin_Transporters"/>
</dbReference>
<evidence type="ECO:0000256" key="6">
    <source>
        <dbReference type="SAM" id="Phobius"/>
    </source>
</evidence>
<sequence>MTLKSWLKFLYLGVVWGATFLWIKIGLEELTPLTFTALRLSVALVGLLVLLFITRPRLPKLANGWDFLVLGVFNIALPFLLITWSEQHVTSGMAAILNSTAPLFTMLLAQIFVQDDHITLPKALGLLAGFAGVVVLVSDELGTAMTGERWGQLGVLAASLSYAVAIIFARRRTFDLAPVVQALGQNFFANLTVWGLAFGLEGSLSLPRLPMTWLAILWLGIMATCIGTVLYYGLLKEVGPTRTTLVTYLFPLVGVVLGVTFLQEALDWRILLGGLLIISGVAIVNSPIGWRKTPAEATQNE</sequence>
<feature type="transmembrane region" description="Helical" evidence="6">
    <location>
        <begin position="212"/>
        <end position="233"/>
    </location>
</feature>
<keyword evidence="9" id="KW-1185">Reference proteome</keyword>
<evidence type="ECO:0000256" key="4">
    <source>
        <dbReference type="ARBA" id="ARBA00022989"/>
    </source>
</evidence>
<comment type="subcellular location">
    <subcellularLocation>
        <location evidence="1">Membrane</location>
        <topology evidence="1">Multi-pass membrane protein</topology>
    </subcellularLocation>
</comment>
<evidence type="ECO:0000313" key="9">
    <source>
        <dbReference type="Proteomes" id="UP000050514"/>
    </source>
</evidence>
<feature type="domain" description="EamA" evidence="7">
    <location>
        <begin position="150"/>
        <end position="285"/>
    </location>
</feature>
<evidence type="ECO:0000313" key="8">
    <source>
        <dbReference type="EMBL" id="KPL74458.1"/>
    </source>
</evidence>
<dbReference type="AlphaFoldDB" id="A0A0N8GM68"/>
<feature type="transmembrane region" description="Helical" evidence="6">
    <location>
        <begin position="268"/>
        <end position="290"/>
    </location>
</feature>
<proteinExistence type="inferred from homology"/>
<dbReference type="PANTHER" id="PTHR32322:SF9">
    <property type="entry name" value="AMINO-ACID METABOLITE EFFLUX PUMP-RELATED"/>
    <property type="match status" value="1"/>
</dbReference>
<dbReference type="GO" id="GO:0016020">
    <property type="term" value="C:membrane"/>
    <property type="evidence" value="ECO:0007669"/>
    <property type="project" value="UniProtKB-SubCell"/>
</dbReference>
<keyword evidence="3 6" id="KW-0812">Transmembrane</keyword>
<accession>A0A0N8GM68</accession>
<evidence type="ECO:0000256" key="1">
    <source>
        <dbReference type="ARBA" id="ARBA00004141"/>
    </source>
</evidence>
<comment type="caution">
    <text evidence="8">The sequence shown here is derived from an EMBL/GenBank/DDBJ whole genome shotgun (WGS) entry which is preliminary data.</text>
</comment>
<evidence type="ECO:0000256" key="5">
    <source>
        <dbReference type="ARBA" id="ARBA00023136"/>
    </source>
</evidence>
<dbReference type="InterPro" id="IPR000620">
    <property type="entry name" value="EamA_dom"/>
</dbReference>
<feature type="transmembrane region" description="Helical" evidence="6">
    <location>
        <begin position="120"/>
        <end position="138"/>
    </location>
</feature>
<evidence type="ECO:0000256" key="2">
    <source>
        <dbReference type="ARBA" id="ARBA00007362"/>
    </source>
</evidence>
<feature type="transmembrane region" description="Helical" evidence="6">
    <location>
        <begin position="176"/>
        <end position="200"/>
    </location>
</feature>
<dbReference type="STRING" id="360411.AC812_11570"/>
<dbReference type="SUPFAM" id="SSF103481">
    <property type="entry name" value="Multidrug resistance efflux transporter EmrE"/>
    <property type="match status" value="2"/>
</dbReference>
<gene>
    <name evidence="8" type="ORF">AC812_11570</name>
</gene>
<keyword evidence="5 6" id="KW-0472">Membrane</keyword>
<name>A0A0N8GM68_9CHLR</name>
<dbReference type="EMBL" id="LGHJ01000017">
    <property type="protein sequence ID" value="KPL74458.1"/>
    <property type="molecule type" value="Genomic_DNA"/>
</dbReference>
<evidence type="ECO:0000259" key="7">
    <source>
        <dbReference type="Pfam" id="PF00892"/>
    </source>
</evidence>
<feature type="transmembrane region" description="Helical" evidence="6">
    <location>
        <begin position="150"/>
        <end position="169"/>
    </location>
</feature>
<feature type="transmembrane region" description="Helical" evidence="6">
    <location>
        <begin position="65"/>
        <end position="85"/>
    </location>
</feature>
<feature type="transmembrane region" description="Helical" evidence="6">
    <location>
        <begin position="9"/>
        <end position="27"/>
    </location>
</feature>
<reference evidence="8 9" key="1">
    <citation type="submission" date="2015-07" db="EMBL/GenBank/DDBJ databases">
        <title>Draft genome of Bellilinea caldifistulae DSM 17877.</title>
        <authorList>
            <person name="Hemp J."/>
            <person name="Ward L.M."/>
            <person name="Pace L.A."/>
            <person name="Fischer W.W."/>
        </authorList>
    </citation>
    <scope>NUCLEOTIDE SEQUENCE [LARGE SCALE GENOMIC DNA]</scope>
    <source>
        <strain evidence="8 9">GOMI-1</strain>
    </source>
</reference>
<dbReference type="PANTHER" id="PTHR32322">
    <property type="entry name" value="INNER MEMBRANE TRANSPORTER"/>
    <property type="match status" value="1"/>
</dbReference>
<evidence type="ECO:0000256" key="3">
    <source>
        <dbReference type="ARBA" id="ARBA00022692"/>
    </source>
</evidence>
<keyword evidence="4 6" id="KW-1133">Transmembrane helix</keyword>
<dbReference type="Proteomes" id="UP000050514">
    <property type="component" value="Unassembled WGS sequence"/>
</dbReference>
<feature type="domain" description="EamA" evidence="7">
    <location>
        <begin position="9"/>
        <end position="137"/>
    </location>
</feature>
<feature type="transmembrane region" description="Helical" evidence="6">
    <location>
        <begin position="91"/>
        <end position="113"/>
    </location>
</feature>
<protein>
    <recommendedName>
        <fullName evidence="7">EamA domain-containing protein</fullName>
    </recommendedName>
</protein>
<dbReference type="InterPro" id="IPR037185">
    <property type="entry name" value="EmrE-like"/>
</dbReference>